<dbReference type="Pfam" id="PF18884">
    <property type="entry name" value="TSP3_bac"/>
    <property type="match status" value="3"/>
</dbReference>
<dbReference type="InterPro" id="IPR059100">
    <property type="entry name" value="TSP3_bac"/>
</dbReference>
<comment type="caution">
    <text evidence="6">The sequence shown here is derived from an EMBL/GenBank/DDBJ whole genome shotgun (WGS) entry which is preliminary data.</text>
</comment>
<comment type="subcellular location">
    <subcellularLocation>
        <location evidence="1">Secreted</location>
    </subcellularLocation>
</comment>
<reference evidence="6" key="1">
    <citation type="journal article" date="2014" name="Int. J. Syst. Evol. Microbiol.">
        <title>Complete genome sequence of Corynebacterium casei LMG S-19264T (=DSM 44701T), isolated from a smear-ripened cheese.</title>
        <authorList>
            <consortium name="US DOE Joint Genome Institute (JGI-PGF)"/>
            <person name="Walter F."/>
            <person name="Albersmeier A."/>
            <person name="Kalinowski J."/>
            <person name="Ruckert C."/>
        </authorList>
    </citation>
    <scope>NUCLEOTIDE SEQUENCE</scope>
    <source>
        <strain evidence="6">KCTC 12988</strain>
    </source>
</reference>
<dbReference type="Pfam" id="PF15892">
    <property type="entry name" value="BNR_4"/>
    <property type="match status" value="1"/>
</dbReference>
<name>A0A918WJT6_9BACT</name>
<dbReference type="RefSeq" id="WP_189570652.1">
    <property type="nucleotide sequence ID" value="NZ_BMXI01000011.1"/>
</dbReference>
<protein>
    <submittedName>
        <fullName evidence="6">Uncharacterized protein</fullName>
    </submittedName>
</protein>
<dbReference type="SUPFAM" id="SSF103647">
    <property type="entry name" value="TSP type-3 repeat"/>
    <property type="match status" value="1"/>
</dbReference>
<keyword evidence="4" id="KW-0106">Calcium</keyword>
<dbReference type="InterPro" id="IPR028974">
    <property type="entry name" value="TSP_type-3_rpt"/>
</dbReference>
<dbReference type="Proteomes" id="UP000644507">
    <property type="component" value="Unassembled WGS sequence"/>
</dbReference>
<gene>
    <name evidence="6" type="ORF">GCM10007100_26400</name>
</gene>
<organism evidence="6 7">
    <name type="scientific">Roseibacillus persicicus</name>
    <dbReference type="NCBI Taxonomy" id="454148"/>
    <lineage>
        <taxon>Bacteria</taxon>
        <taxon>Pseudomonadati</taxon>
        <taxon>Verrucomicrobiota</taxon>
        <taxon>Verrucomicrobiia</taxon>
        <taxon>Verrucomicrobiales</taxon>
        <taxon>Verrucomicrobiaceae</taxon>
        <taxon>Roseibacillus</taxon>
    </lineage>
</organism>
<keyword evidence="7" id="KW-1185">Reference proteome</keyword>
<keyword evidence="2" id="KW-0964">Secreted</keyword>
<proteinExistence type="predicted"/>
<feature type="region of interest" description="Disordered" evidence="5">
    <location>
        <begin position="259"/>
        <end position="279"/>
    </location>
</feature>
<feature type="compositionally biased region" description="Polar residues" evidence="5">
    <location>
        <begin position="259"/>
        <end position="268"/>
    </location>
</feature>
<evidence type="ECO:0000256" key="5">
    <source>
        <dbReference type="SAM" id="MobiDB-lite"/>
    </source>
</evidence>
<evidence type="ECO:0000313" key="7">
    <source>
        <dbReference type="Proteomes" id="UP000644507"/>
    </source>
</evidence>
<sequence>MSSEPDSFSKIFGPLPGLSLLFLGASLAHGQITYVDADPSSNTTLADGSALQDETHYSSTLNNADGLWNLRSFANESTIFASNDSGAEDCPRLRTTVTGLEAGTTYNVYVYFWGATGANWRLRAGLENLDGELDGYNSAHTTTSSFATSSYLTDNAGGSDLNPGPLTTATDSDPAIENGGYFSGSVETAEGNRSLYQVLLGQVTSTDGTLSVYVDDLANQSSVNRTWFDGVGYQAVSEPSLTYLDADPELNTTLADGTEMNLTASPSNPEDYDSDASSATLPSNWKLRTGFANDSTVLAAAPAADAPVLRTALRGLTPGAIYEVNAHYWAVDTSQNWRFAAGLQADSLSTGGAQLGGENLAGFDSSLLFINAPVLLSEDNRSFYQLNLGYTRADSSGQIFAYIDDVPGDGQRTWYDGLSYAETNLDGTADNDGDNLTNNDEVDIHQTNPLLADTDGDGLNDDVEIFTHQTNPLLADSDGDGLSDSFEVANQTDPNDSNDPMPVAPQITVAPDGVWSWFSEERAIWHLGKLYTGYVLSDGRYGITQYDPATGTSSESIVSTAASQEQDDHNDPVITVLPDNRLLAVYAKHNTNTLFYSRTSLVTEPASLQDWGPEQSFNPAGSNPVTYANVFRLSEESDRIYNFFRCIQFNPTLSYSDNNGTSWSEGIHFIDTGTGGSRPYPKYTSKDGSRIDLIYTDGHPRNENNSIYHLFFEDGDFNQSDGTLLKTFADLAAGDPIDHDGDQADTTGPERGTVVYQYRNEPYANGEDQDDYLPGGRGWTWDITYQPNGNPVCAFQVKVFNVTGTSGFRDDRIYYYYATWDGSQWNKKLIAQGGRPLYSAERSYGGGMSIDPENPNVVYISSNHEAPADLDLNNANLNPTERYEIYRGITNDGGETFSWEAITANSHEDNLRPIVAENHDYDRHALWFQGTYNTYTDYNTAVVGIFEDTAQAGLEILKTGFSADNFFIDVKDGTAGRIVTSSNDLDLPFEEVSGVSTTNDESGNPTRFLIPAASRESESDFFRIEESSN</sequence>
<dbReference type="Gene3D" id="4.10.1080.10">
    <property type="entry name" value="TSP type-3 repeat"/>
    <property type="match status" value="1"/>
</dbReference>
<evidence type="ECO:0000256" key="1">
    <source>
        <dbReference type="ARBA" id="ARBA00004613"/>
    </source>
</evidence>
<dbReference type="AlphaFoldDB" id="A0A918WJT6"/>
<accession>A0A918WJT6</accession>
<reference evidence="6" key="2">
    <citation type="submission" date="2020-09" db="EMBL/GenBank/DDBJ databases">
        <authorList>
            <person name="Sun Q."/>
            <person name="Kim S."/>
        </authorList>
    </citation>
    <scope>NUCLEOTIDE SEQUENCE</scope>
    <source>
        <strain evidence="6">KCTC 12988</strain>
    </source>
</reference>
<evidence type="ECO:0000256" key="3">
    <source>
        <dbReference type="ARBA" id="ARBA00022729"/>
    </source>
</evidence>
<dbReference type="EMBL" id="BMXI01000011">
    <property type="protein sequence ID" value="GHC58209.1"/>
    <property type="molecule type" value="Genomic_DNA"/>
</dbReference>
<keyword evidence="3" id="KW-0732">Signal</keyword>
<dbReference type="GO" id="GO:0005509">
    <property type="term" value="F:calcium ion binding"/>
    <property type="evidence" value="ECO:0007669"/>
    <property type="project" value="InterPro"/>
</dbReference>
<evidence type="ECO:0000256" key="4">
    <source>
        <dbReference type="ARBA" id="ARBA00022837"/>
    </source>
</evidence>
<evidence type="ECO:0000256" key="2">
    <source>
        <dbReference type="ARBA" id="ARBA00022525"/>
    </source>
</evidence>
<evidence type="ECO:0000313" key="6">
    <source>
        <dbReference type="EMBL" id="GHC58209.1"/>
    </source>
</evidence>